<protein>
    <submittedName>
        <fullName evidence="2">Uncharacterized protein</fullName>
    </submittedName>
</protein>
<evidence type="ECO:0000256" key="1">
    <source>
        <dbReference type="SAM" id="MobiDB-lite"/>
    </source>
</evidence>
<dbReference type="EMBL" id="HBIH01000045">
    <property type="protein sequence ID" value="CAE0319455.1"/>
    <property type="molecule type" value="Transcribed_RNA"/>
</dbReference>
<dbReference type="AlphaFoldDB" id="A0A7S3IBW1"/>
<feature type="region of interest" description="Disordered" evidence="1">
    <location>
        <begin position="1"/>
        <end position="34"/>
    </location>
</feature>
<name>A0A7S3IBW1_9SPIT</name>
<sequence>MAISKKELQRQKDAEEFKAEKERSRLEKEHVTHAEKVSKSAAMFQNTKITSCSKVLQKNGQAVCLAFNNGAGKPVDINSKRLSEVTSLSQEQFKVRENLHAGMLKKPLEPYHPNAFRSRLPQPTVVMPYKNSSQIVIGDRSTYYKRQFVSTNQNTFVKPQAFQTSNPGIVSEITHRNKHLQDL</sequence>
<proteinExistence type="predicted"/>
<evidence type="ECO:0000313" key="2">
    <source>
        <dbReference type="EMBL" id="CAE0319455.1"/>
    </source>
</evidence>
<gene>
    <name evidence="2" type="ORF">SINC0208_LOCUS32</name>
</gene>
<organism evidence="2">
    <name type="scientific">Strombidium inclinatum</name>
    <dbReference type="NCBI Taxonomy" id="197538"/>
    <lineage>
        <taxon>Eukaryota</taxon>
        <taxon>Sar</taxon>
        <taxon>Alveolata</taxon>
        <taxon>Ciliophora</taxon>
        <taxon>Intramacronucleata</taxon>
        <taxon>Spirotrichea</taxon>
        <taxon>Oligotrichia</taxon>
        <taxon>Strombidiidae</taxon>
        <taxon>Strombidium</taxon>
    </lineage>
</organism>
<reference evidence="2" key="1">
    <citation type="submission" date="2021-01" db="EMBL/GenBank/DDBJ databases">
        <authorList>
            <person name="Corre E."/>
            <person name="Pelletier E."/>
            <person name="Niang G."/>
            <person name="Scheremetjew M."/>
            <person name="Finn R."/>
            <person name="Kale V."/>
            <person name="Holt S."/>
            <person name="Cochrane G."/>
            <person name="Meng A."/>
            <person name="Brown T."/>
            <person name="Cohen L."/>
        </authorList>
    </citation>
    <scope>NUCLEOTIDE SEQUENCE</scope>
    <source>
        <strain evidence="2">S3</strain>
    </source>
</reference>
<accession>A0A7S3IBW1</accession>